<feature type="transmembrane region" description="Helical" evidence="17">
    <location>
        <begin position="447"/>
        <end position="468"/>
    </location>
</feature>
<dbReference type="SUPFAM" id="SSF51110">
    <property type="entry name" value="alpha-D-mannose-specific plant lectins"/>
    <property type="match status" value="1"/>
</dbReference>
<evidence type="ECO:0000259" key="19">
    <source>
        <dbReference type="PROSITE" id="PS50011"/>
    </source>
</evidence>
<dbReference type="FunFam" id="2.90.10.10:FF:000002">
    <property type="entry name" value="Serine/threonine-protein kinase"/>
    <property type="match status" value="1"/>
</dbReference>
<feature type="compositionally biased region" description="Low complexity" evidence="16">
    <location>
        <begin position="798"/>
        <end position="814"/>
    </location>
</feature>
<dbReference type="Gene3D" id="1.10.510.10">
    <property type="entry name" value="Transferase(Phosphotransferase) domain 1"/>
    <property type="match status" value="1"/>
</dbReference>
<gene>
    <name evidence="22" type="ORF">GSMUA_218950.1</name>
</gene>
<proteinExistence type="inferred from homology"/>
<dbReference type="PIRSF" id="PIRSF000641">
    <property type="entry name" value="SRK"/>
    <property type="match status" value="1"/>
</dbReference>
<dbReference type="EC" id="2.7.11.1" evidence="14"/>
<dbReference type="SMART" id="SM00108">
    <property type="entry name" value="B_lectin"/>
    <property type="match status" value="1"/>
</dbReference>
<evidence type="ECO:0000256" key="8">
    <source>
        <dbReference type="ARBA" id="ARBA00022777"/>
    </source>
</evidence>
<evidence type="ECO:0000256" key="14">
    <source>
        <dbReference type="PIRNR" id="PIRNR000641"/>
    </source>
</evidence>
<dbReference type="GO" id="GO:0016020">
    <property type="term" value="C:membrane"/>
    <property type="evidence" value="ECO:0007669"/>
    <property type="project" value="UniProtKB-SubCell"/>
</dbReference>
<dbReference type="FunFam" id="3.30.200.20:FF:000250">
    <property type="entry name" value="Serine/threonine-protein kinase"/>
    <property type="match status" value="1"/>
</dbReference>
<sequence length="825" mass="91342">MALSRSACAIPQYLSLLVISFLALHQASPSYASDTISPNRSLSGRQNLTSAGGQFVLGFFAPSASSKNYYVGIWYNKISLLTAVWVANREIPVTDTSTSELKISDDGNLVLLDQSKGIIWSTGTRIPSNSTVAVILDDGNLQLRDETNSSQVFWQSFDHPSDTWLPRDKLGLNKATNQLQHLTAWKNKADPAPGIFSLEIDPNGTSQYYIIWNMSQIYWTSGVWNGHIFNLVPEMTKNYIYDFQFVNSSTETYFNYTVKNDSIISRFVLDYATGQIQQLTWMENLKSWMLFWSQPRQQCLVYAICGPFGSCNDISKPFCKCIEGFSVKNQTEWDLGDQSGGCERKTQLNCGRDSSGNSETDDVFFPLSNIKPPDNSQILATVGSDEDCELACLNNCSCTAYSYNATGCFVWHGALLNLQDQYGSDGSTLYLRLAASELQSSRSKKGVVTWIIVGVVVVVVACLAIIQWRRRSRRMIRKSKAVGGTMVPFDYRELQRATNNFSHKLGGGGFGSVFKGSLPDSTVIAVKKLEGLHQGEKQFRTEVSTIGTIQHVNLVRLLGFCSEGSRKLLVYEFMPKGSLDTQLFHSDSTALDWKTRYQIAVGTARGLAYLHEQCRDCIIHCDIKPENIVLDASFVPKVADFGLAKLVGRDFSRVLTTMRGTRGYLAPEWITGVAITAKADVYSYGMMLFEIISGRRNLEQTEGGIAGYFPKLVATRLVADGVESLLDPRLGGEANLEEVERACKLACWCIQDGESCRPTMGQVVQVLEGFLDASMPPIPRSILLAETPEDIRFFYELSSKQSSQSRSNASSSPQTDSTKSNGSGV</sequence>
<feature type="domain" description="Bulb-type lectin" evidence="20">
    <location>
        <begin position="33"/>
        <end position="156"/>
    </location>
</feature>
<dbReference type="InterPro" id="IPR011009">
    <property type="entry name" value="Kinase-like_dom_sf"/>
</dbReference>
<dbReference type="PROSITE" id="PS50948">
    <property type="entry name" value="PAN"/>
    <property type="match status" value="1"/>
</dbReference>
<dbReference type="PROSITE" id="PS50927">
    <property type="entry name" value="BULB_LECTIN"/>
    <property type="match status" value="1"/>
</dbReference>
<keyword evidence="8 14" id="KW-0418">Kinase</keyword>
<evidence type="ECO:0000256" key="11">
    <source>
        <dbReference type="ARBA" id="ARBA00023136"/>
    </source>
</evidence>
<evidence type="ECO:0000256" key="5">
    <source>
        <dbReference type="ARBA" id="ARBA00022692"/>
    </source>
</evidence>
<keyword evidence="7 14" id="KW-0547">Nucleotide-binding</keyword>
<evidence type="ECO:0000256" key="18">
    <source>
        <dbReference type="SAM" id="SignalP"/>
    </source>
</evidence>
<dbReference type="InterPro" id="IPR024171">
    <property type="entry name" value="SRK-like_kinase"/>
</dbReference>
<dbReference type="InterPro" id="IPR000719">
    <property type="entry name" value="Prot_kinase_dom"/>
</dbReference>
<dbReference type="Pfam" id="PF08276">
    <property type="entry name" value="PAN_2"/>
    <property type="match status" value="1"/>
</dbReference>
<keyword evidence="4 14" id="KW-0808">Transferase</keyword>
<feature type="domain" description="Apple" evidence="21">
    <location>
        <begin position="350"/>
        <end position="434"/>
    </location>
</feature>
<keyword evidence="10 17" id="KW-1133">Transmembrane helix</keyword>
<feature type="signal peptide" evidence="18">
    <location>
        <begin position="1"/>
        <end position="32"/>
    </location>
</feature>
<feature type="chain" id="PRO_5033612132" description="Receptor-like serine/threonine-protein kinase" evidence="18">
    <location>
        <begin position="33"/>
        <end position="825"/>
    </location>
</feature>
<dbReference type="Pfam" id="PF00954">
    <property type="entry name" value="S_locus_glycop"/>
    <property type="match status" value="1"/>
</dbReference>
<dbReference type="InterPro" id="IPR003609">
    <property type="entry name" value="Pan_app"/>
</dbReference>
<evidence type="ECO:0000313" key="23">
    <source>
        <dbReference type="EnsemblPlants" id="Ma09_p00390.1"/>
    </source>
</evidence>
<dbReference type="CDD" id="cd14066">
    <property type="entry name" value="STKc_IRAK"/>
    <property type="match status" value="1"/>
</dbReference>
<keyword evidence="13" id="KW-0325">Glycoprotein</keyword>
<dbReference type="SMART" id="SM00220">
    <property type="entry name" value="S_TKc"/>
    <property type="match status" value="1"/>
</dbReference>
<dbReference type="PROSITE" id="PS00108">
    <property type="entry name" value="PROTEIN_KINASE_ST"/>
    <property type="match status" value="1"/>
</dbReference>
<dbReference type="EMBL" id="HG996474">
    <property type="protein sequence ID" value="CAG1833790.1"/>
    <property type="molecule type" value="Genomic_DNA"/>
</dbReference>
<keyword evidence="12" id="KW-1015">Disulfide bond</keyword>
<feature type="domain" description="Protein kinase" evidence="19">
    <location>
        <begin position="499"/>
        <end position="771"/>
    </location>
</feature>
<dbReference type="Gramene" id="Ma09_t00390.1">
    <property type="protein sequence ID" value="Ma09_p00390.1"/>
    <property type="gene ID" value="Ma09_g00390"/>
</dbReference>
<evidence type="ECO:0000313" key="22">
    <source>
        <dbReference type="EMBL" id="CAG1833790.1"/>
    </source>
</evidence>
<evidence type="ECO:0000256" key="7">
    <source>
        <dbReference type="ARBA" id="ARBA00022741"/>
    </source>
</evidence>
<dbReference type="PANTHER" id="PTHR47974:SF19">
    <property type="entry name" value="RECEPTOR-LIKE SERINE_THREONINE-PROTEIN KINASE"/>
    <property type="match status" value="1"/>
</dbReference>
<dbReference type="SUPFAM" id="SSF56112">
    <property type="entry name" value="Protein kinase-like (PK-like)"/>
    <property type="match status" value="1"/>
</dbReference>
<dbReference type="GO" id="GO:0051707">
    <property type="term" value="P:response to other organism"/>
    <property type="evidence" value="ECO:0007669"/>
    <property type="project" value="UniProtKB-ARBA"/>
</dbReference>
<keyword evidence="3" id="KW-0245">EGF-like domain</keyword>
<keyword evidence="2 14" id="KW-0723">Serine/threonine-protein kinase</keyword>
<evidence type="ECO:0000256" key="3">
    <source>
        <dbReference type="ARBA" id="ARBA00022536"/>
    </source>
</evidence>
<evidence type="ECO:0000256" key="15">
    <source>
        <dbReference type="PROSITE-ProRule" id="PRU10141"/>
    </source>
</evidence>
<dbReference type="CDD" id="cd01098">
    <property type="entry name" value="PAN_AP_plant"/>
    <property type="match status" value="1"/>
</dbReference>
<dbReference type="PROSITE" id="PS00107">
    <property type="entry name" value="PROTEIN_KINASE_ATP"/>
    <property type="match status" value="1"/>
</dbReference>
<dbReference type="OMA" id="FSQQWIL"/>
<comment type="similarity">
    <text evidence="14">Belongs to the protein kinase superfamily. Ser/Thr protein kinase family.</text>
</comment>
<feature type="compositionally biased region" description="Polar residues" evidence="16">
    <location>
        <begin position="815"/>
        <end position="825"/>
    </location>
</feature>
<protein>
    <recommendedName>
        <fullName evidence="14">Receptor-like serine/threonine-protein kinase</fullName>
        <ecNumber evidence="14">2.7.11.1</ecNumber>
    </recommendedName>
</protein>
<comment type="catalytic activity">
    <reaction evidence="14">
        <text>L-seryl-[protein] + ATP = O-phospho-L-seryl-[protein] + ADP + H(+)</text>
        <dbReference type="Rhea" id="RHEA:17989"/>
        <dbReference type="Rhea" id="RHEA-COMP:9863"/>
        <dbReference type="Rhea" id="RHEA-COMP:11604"/>
        <dbReference type="ChEBI" id="CHEBI:15378"/>
        <dbReference type="ChEBI" id="CHEBI:29999"/>
        <dbReference type="ChEBI" id="CHEBI:30616"/>
        <dbReference type="ChEBI" id="CHEBI:83421"/>
        <dbReference type="ChEBI" id="CHEBI:456216"/>
        <dbReference type="EC" id="2.7.11.1"/>
    </reaction>
</comment>
<evidence type="ECO:0000313" key="24">
    <source>
        <dbReference type="Proteomes" id="UP000012960"/>
    </source>
</evidence>
<dbReference type="AlphaFoldDB" id="A0A804KED1"/>
<reference evidence="22" key="1">
    <citation type="submission" date="2021-03" db="EMBL/GenBank/DDBJ databases">
        <authorList>
            <consortium name="Genoscope - CEA"/>
            <person name="William W."/>
        </authorList>
    </citation>
    <scope>NUCLEOTIDE SEQUENCE</scope>
    <source>
        <strain evidence="22">Doubled-haploid Pahang</strain>
    </source>
</reference>
<dbReference type="InterPro" id="IPR017441">
    <property type="entry name" value="Protein_kinase_ATP_BS"/>
</dbReference>
<feature type="binding site" evidence="15">
    <location>
        <position position="528"/>
    </location>
    <ligand>
        <name>ATP</name>
        <dbReference type="ChEBI" id="CHEBI:30616"/>
    </ligand>
</feature>
<dbReference type="PROSITE" id="PS50011">
    <property type="entry name" value="PROTEIN_KINASE_DOM"/>
    <property type="match status" value="1"/>
</dbReference>
<evidence type="ECO:0000256" key="9">
    <source>
        <dbReference type="ARBA" id="ARBA00022840"/>
    </source>
</evidence>
<reference evidence="23" key="2">
    <citation type="submission" date="2021-05" db="UniProtKB">
        <authorList>
            <consortium name="EnsemblPlants"/>
        </authorList>
    </citation>
    <scope>IDENTIFICATION</scope>
    <source>
        <strain evidence="23">subsp. malaccensis</strain>
    </source>
</reference>
<evidence type="ECO:0000256" key="1">
    <source>
        <dbReference type="ARBA" id="ARBA00004167"/>
    </source>
</evidence>
<organism evidence="23 24">
    <name type="scientific">Musa acuminata subsp. malaccensis</name>
    <name type="common">Wild banana</name>
    <name type="synonym">Musa malaccensis</name>
    <dbReference type="NCBI Taxonomy" id="214687"/>
    <lineage>
        <taxon>Eukaryota</taxon>
        <taxon>Viridiplantae</taxon>
        <taxon>Streptophyta</taxon>
        <taxon>Embryophyta</taxon>
        <taxon>Tracheophyta</taxon>
        <taxon>Spermatophyta</taxon>
        <taxon>Magnoliopsida</taxon>
        <taxon>Liliopsida</taxon>
        <taxon>Zingiberales</taxon>
        <taxon>Musaceae</taxon>
        <taxon>Musa</taxon>
    </lineage>
</organism>
<dbReference type="EnsemblPlants" id="Ma09_t00390.1">
    <property type="protein sequence ID" value="Ma09_p00390.1"/>
    <property type="gene ID" value="Ma09_g00390"/>
</dbReference>
<evidence type="ECO:0000256" key="13">
    <source>
        <dbReference type="ARBA" id="ARBA00023180"/>
    </source>
</evidence>
<evidence type="ECO:0000259" key="20">
    <source>
        <dbReference type="PROSITE" id="PS50927"/>
    </source>
</evidence>
<comment type="catalytic activity">
    <reaction evidence="14">
        <text>L-threonyl-[protein] + ATP = O-phospho-L-threonyl-[protein] + ADP + H(+)</text>
        <dbReference type="Rhea" id="RHEA:46608"/>
        <dbReference type="Rhea" id="RHEA-COMP:11060"/>
        <dbReference type="Rhea" id="RHEA-COMP:11605"/>
        <dbReference type="ChEBI" id="CHEBI:15378"/>
        <dbReference type="ChEBI" id="CHEBI:30013"/>
        <dbReference type="ChEBI" id="CHEBI:30616"/>
        <dbReference type="ChEBI" id="CHEBI:61977"/>
        <dbReference type="ChEBI" id="CHEBI:456216"/>
        <dbReference type="EC" id="2.7.11.1"/>
    </reaction>
</comment>
<keyword evidence="9 14" id="KW-0067">ATP-binding</keyword>
<dbReference type="Gene3D" id="3.30.200.20">
    <property type="entry name" value="Phosphorylase Kinase, domain 1"/>
    <property type="match status" value="1"/>
</dbReference>
<dbReference type="GO" id="GO:0048544">
    <property type="term" value="P:recognition of pollen"/>
    <property type="evidence" value="ECO:0007669"/>
    <property type="project" value="InterPro"/>
</dbReference>
<dbReference type="FunCoup" id="A0A804KED1">
    <property type="interactions" value="1052"/>
</dbReference>
<evidence type="ECO:0000256" key="6">
    <source>
        <dbReference type="ARBA" id="ARBA00022729"/>
    </source>
</evidence>
<evidence type="ECO:0000256" key="4">
    <source>
        <dbReference type="ARBA" id="ARBA00022679"/>
    </source>
</evidence>
<dbReference type="FunFam" id="1.10.510.10:FF:000227">
    <property type="entry name" value="Serine/threonine-protein kinase"/>
    <property type="match status" value="1"/>
</dbReference>
<dbReference type="InterPro" id="IPR000858">
    <property type="entry name" value="S_locus_glycoprot_dom"/>
</dbReference>
<keyword evidence="6 18" id="KW-0732">Signal</keyword>
<evidence type="ECO:0000259" key="21">
    <source>
        <dbReference type="PROSITE" id="PS50948"/>
    </source>
</evidence>
<evidence type="ECO:0000256" key="2">
    <source>
        <dbReference type="ARBA" id="ARBA00022527"/>
    </source>
</evidence>
<dbReference type="SMART" id="SM00473">
    <property type="entry name" value="PAN_AP"/>
    <property type="match status" value="1"/>
</dbReference>
<keyword evidence="5 17" id="KW-0812">Transmembrane</keyword>
<feature type="region of interest" description="Disordered" evidence="16">
    <location>
        <begin position="798"/>
        <end position="825"/>
    </location>
</feature>
<dbReference type="Proteomes" id="UP000012960">
    <property type="component" value="Unplaced"/>
</dbReference>
<evidence type="ECO:0000256" key="16">
    <source>
        <dbReference type="SAM" id="MobiDB-lite"/>
    </source>
</evidence>
<dbReference type="InterPro" id="IPR008271">
    <property type="entry name" value="Ser/Thr_kinase_AS"/>
</dbReference>
<keyword evidence="11 17" id="KW-0472">Membrane</keyword>
<evidence type="ECO:0000256" key="12">
    <source>
        <dbReference type="ARBA" id="ARBA00023157"/>
    </source>
</evidence>
<comment type="subcellular location">
    <subcellularLocation>
        <location evidence="1">Membrane</location>
        <topology evidence="1">Single-pass membrane protein</topology>
    </subcellularLocation>
</comment>
<keyword evidence="24" id="KW-1185">Reference proteome</keyword>
<dbReference type="Pfam" id="PF00069">
    <property type="entry name" value="Pkinase"/>
    <property type="match status" value="1"/>
</dbReference>
<dbReference type="InterPro" id="IPR001480">
    <property type="entry name" value="Bulb-type_lectin_dom"/>
</dbReference>
<dbReference type="GO" id="GO:0004674">
    <property type="term" value="F:protein serine/threonine kinase activity"/>
    <property type="evidence" value="ECO:0007669"/>
    <property type="project" value="UniProtKB-KW"/>
</dbReference>
<accession>A0A804KED1</accession>
<dbReference type="PANTHER" id="PTHR47974">
    <property type="entry name" value="OS07G0415500 PROTEIN"/>
    <property type="match status" value="1"/>
</dbReference>
<dbReference type="Gene3D" id="2.90.10.10">
    <property type="entry name" value="Bulb-type lectin domain"/>
    <property type="match status" value="1"/>
</dbReference>
<evidence type="ECO:0000256" key="10">
    <source>
        <dbReference type="ARBA" id="ARBA00022989"/>
    </source>
</evidence>
<dbReference type="GO" id="GO:0005524">
    <property type="term" value="F:ATP binding"/>
    <property type="evidence" value="ECO:0007669"/>
    <property type="project" value="UniProtKB-UniRule"/>
</dbReference>
<dbReference type="CDD" id="cd00028">
    <property type="entry name" value="B_lectin"/>
    <property type="match status" value="1"/>
</dbReference>
<name>A0A804KED1_MUSAM</name>
<dbReference type="Pfam" id="PF01453">
    <property type="entry name" value="B_lectin"/>
    <property type="match status" value="1"/>
</dbReference>
<dbReference type="InterPro" id="IPR036426">
    <property type="entry name" value="Bulb-type_lectin_dom_sf"/>
</dbReference>
<dbReference type="InParanoid" id="A0A804KED1"/>
<evidence type="ECO:0000256" key="17">
    <source>
        <dbReference type="SAM" id="Phobius"/>
    </source>
</evidence>